<protein>
    <submittedName>
        <fullName evidence="2">Uncharacterized protein</fullName>
    </submittedName>
</protein>
<sequence length="161" mass="17324">MYHSALPKTGAGLTVGGVTLAAMNMLWVGIAIAVLGGALITVSKFGPRLAVDPAPVGTRGTRWQLTWNGRPLRRRGRDLEATSTRLPAPARHAPTAPPAARVMTAPAAAPAIAEQAGRRYVAAVHGPEHRGRHHTENVDTRIHDVDELRAKLADHRRRGRR</sequence>
<keyword evidence="1" id="KW-1133">Transmembrane helix</keyword>
<dbReference type="AlphaFoldDB" id="A0A8J3C0G3"/>
<organism evidence="2 3">
    <name type="scientific">Mangrovihabitans endophyticus</name>
    <dbReference type="NCBI Taxonomy" id="1751298"/>
    <lineage>
        <taxon>Bacteria</taxon>
        <taxon>Bacillati</taxon>
        <taxon>Actinomycetota</taxon>
        <taxon>Actinomycetes</taxon>
        <taxon>Micromonosporales</taxon>
        <taxon>Micromonosporaceae</taxon>
        <taxon>Mangrovihabitans</taxon>
    </lineage>
</organism>
<dbReference type="Proteomes" id="UP000656042">
    <property type="component" value="Unassembled WGS sequence"/>
</dbReference>
<comment type="caution">
    <text evidence="2">The sequence shown here is derived from an EMBL/GenBank/DDBJ whole genome shotgun (WGS) entry which is preliminary data.</text>
</comment>
<dbReference type="EMBL" id="BMMX01000008">
    <property type="protein sequence ID" value="GGK89402.1"/>
    <property type="molecule type" value="Genomic_DNA"/>
</dbReference>
<evidence type="ECO:0000313" key="2">
    <source>
        <dbReference type="EMBL" id="GGK89402.1"/>
    </source>
</evidence>
<accession>A0A8J3C0G3</accession>
<evidence type="ECO:0000256" key="1">
    <source>
        <dbReference type="SAM" id="Phobius"/>
    </source>
</evidence>
<reference evidence="2" key="2">
    <citation type="submission" date="2020-09" db="EMBL/GenBank/DDBJ databases">
        <authorList>
            <person name="Sun Q."/>
            <person name="Zhou Y."/>
        </authorList>
    </citation>
    <scope>NUCLEOTIDE SEQUENCE</scope>
    <source>
        <strain evidence="2">CGMCC 4.7299</strain>
    </source>
</reference>
<feature type="transmembrane region" description="Helical" evidence="1">
    <location>
        <begin position="20"/>
        <end position="42"/>
    </location>
</feature>
<evidence type="ECO:0000313" key="3">
    <source>
        <dbReference type="Proteomes" id="UP000656042"/>
    </source>
</evidence>
<reference evidence="2" key="1">
    <citation type="journal article" date="2014" name="Int. J. Syst. Evol. Microbiol.">
        <title>Complete genome sequence of Corynebacterium casei LMG S-19264T (=DSM 44701T), isolated from a smear-ripened cheese.</title>
        <authorList>
            <consortium name="US DOE Joint Genome Institute (JGI-PGF)"/>
            <person name="Walter F."/>
            <person name="Albersmeier A."/>
            <person name="Kalinowski J."/>
            <person name="Ruckert C."/>
        </authorList>
    </citation>
    <scope>NUCLEOTIDE SEQUENCE</scope>
    <source>
        <strain evidence="2">CGMCC 4.7299</strain>
    </source>
</reference>
<name>A0A8J3C0G3_9ACTN</name>
<dbReference type="RefSeq" id="WP_189079264.1">
    <property type="nucleotide sequence ID" value="NZ_BMMX01000008.1"/>
</dbReference>
<keyword evidence="1" id="KW-0472">Membrane</keyword>
<keyword evidence="1" id="KW-0812">Transmembrane</keyword>
<gene>
    <name evidence="2" type="ORF">GCM10012284_24210</name>
</gene>
<keyword evidence="3" id="KW-1185">Reference proteome</keyword>
<proteinExistence type="predicted"/>